<keyword evidence="9" id="KW-1185">Reference proteome</keyword>
<feature type="region of interest" description="Disordered" evidence="6">
    <location>
        <begin position="1"/>
        <end position="23"/>
    </location>
</feature>
<evidence type="ECO:0000256" key="4">
    <source>
        <dbReference type="ARBA" id="ARBA00023163"/>
    </source>
</evidence>
<evidence type="ECO:0000256" key="1">
    <source>
        <dbReference type="ARBA" id="ARBA00004123"/>
    </source>
</evidence>
<dbReference type="AlphaFoldDB" id="A0A6A6R944"/>
<dbReference type="InterPro" id="IPR001138">
    <property type="entry name" value="Zn2Cys6_DnaBD"/>
</dbReference>
<dbReference type="Gene3D" id="4.10.240.10">
    <property type="entry name" value="Zn(2)-C6 fungal-type DNA-binding domain"/>
    <property type="match status" value="1"/>
</dbReference>
<dbReference type="SMART" id="SM00066">
    <property type="entry name" value="GAL4"/>
    <property type="match status" value="1"/>
</dbReference>
<evidence type="ECO:0000256" key="5">
    <source>
        <dbReference type="ARBA" id="ARBA00023242"/>
    </source>
</evidence>
<keyword evidence="5" id="KW-0539">Nucleus</keyword>
<evidence type="ECO:0000313" key="8">
    <source>
        <dbReference type="EMBL" id="KAF2500912.1"/>
    </source>
</evidence>
<protein>
    <recommendedName>
        <fullName evidence="7">Zn(2)-C6 fungal-type domain-containing protein</fullName>
    </recommendedName>
</protein>
<reference evidence="8" key="1">
    <citation type="journal article" date="2020" name="Stud. Mycol.">
        <title>101 Dothideomycetes genomes: a test case for predicting lifestyles and emergence of pathogens.</title>
        <authorList>
            <person name="Haridas S."/>
            <person name="Albert R."/>
            <person name="Binder M."/>
            <person name="Bloem J."/>
            <person name="Labutti K."/>
            <person name="Salamov A."/>
            <person name="Andreopoulos B."/>
            <person name="Baker S."/>
            <person name="Barry K."/>
            <person name="Bills G."/>
            <person name="Bluhm B."/>
            <person name="Cannon C."/>
            <person name="Castanera R."/>
            <person name="Culley D."/>
            <person name="Daum C."/>
            <person name="Ezra D."/>
            <person name="Gonzalez J."/>
            <person name="Henrissat B."/>
            <person name="Kuo A."/>
            <person name="Liang C."/>
            <person name="Lipzen A."/>
            <person name="Lutzoni F."/>
            <person name="Magnuson J."/>
            <person name="Mondo S."/>
            <person name="Nolan M."/>
            <person name="Ohm R."/>
            <person name="Pangilinan J."/>
            <person name="Park H.-J."/>
            <person name="Ramirez L."/>
            <person name="Alfaro M."/>
            <person name="Sun H."/>
            <person name="Tritt A."/>
            <person name="Yoshinaga Y."/>
            <person name="Zwiers L.-H."/>
            <person name="Turgeon B."/>
            <person name="Goodwin S."/>
            <person name="Spatafora J."/>
            <person name="Crous P."/>
            <person name="Grigoriev I."/>
        </authorList>
    </citation>
    <scope>NUCLEOTIDE SEQUENCE</scope>
    <source>
        <strain evidence="8">CBS 269.34</strain>
    </source>
</reference>
<comment type="subcellular location">
    <subcellularLocation>
        <location evidence="1">Nucleus</location>
    </subcellularLocation>
</comment>
<dbReference type="InterPro" id="IPR050815">
    <property type="entry name" value="TF_fung"/>
</dbReference>
<evidence type="ECO:0000256" key="2">
    <source>
        <dbReference type="ARBA" id="ARBA00022723"/>
    </source>
</evidence>
<dbReference type="PANTHER" id="PTHR47338">
    <property type="entry name" value="ZN(II)2CYS6 TRANSCRIPTION FACTOR (EUROFUNG)-RELATED"/>
    <property type="match status" value="1"/>
</dbReference>
<evidence type="ECO:0000256" key="6">
    <source>
        <dbReference type="SAM" id="MobiDB-lite"/>
    </source>
</evidence>
<feature type="compositionally biased region" description="Polar residues" evidence="6">
    <location>
        <begin position="13"/>
        <end position="23"/>
    </location>
</feature>
<dbReference type="CDD" id="cd12148">
    <property type="entry name" value="fungal_TF_MHR"/>
    <property type="match status" value="1"/>
</dbReference>
<keyword evidence="3" id="KW-0805">Transcription regulation</keyword>
<keyword evidence="4" id="KW-0804">Transcription</keyword>
<name>A0A6A6R944_9PEZI</name>
<feature type="compositionally biased region" description="Polar residues" evidence="6">
    <location>
        <begin position="561"/>
        <end position="578"/>
    </location>
</feature>
<dbReference type="InterPro" id="IPR036864">
    <property type="entry name" value="Zn2-C6_fun-type_DNA-bd_sf"/>
</dbReference>
<dbReference type="GO" id="GO:0000981">
    <property type="term" value="F:DNA-binding transcription factor activity, RNA polymerase II-specific"/>
    <property type="evidence" value="ECO:0007669"/>
    <property type="project" value="InterPro"/>
</dbReference>
<accession>A0A6A6R944</accession>
<dbReference type="PROSITE" id="PS00463">
    <property type="entry name" value="ZN2_CY6_FUNGAL_1"/>
    <property type="match status" value="1"/>
</dbReference>
<dbReference type="PROSITE" id="PS50048">
    <property type="entry name" value="ZN2_CY6_FUNGAL_2"/>
    <property type="match status" value="1"/>
</dbReference>
<dbReference type="Proteomes" id="UP000799750">
    <property type="component" value="Unassembled WGS sequence"/>
</dbReference>
<dbReference type="PANTHER" id="PTHR47338:SF5">
    <property type="entry name" value="ZN(II)2CYS6 TRANSCRIPTION FACTOR (EUROFUNG)"/>
    <property type="match status" value="1"/>
</dbReference>
<keyword evidence="2" id="KW-0479">Metal-binding</keyword>
<evidence type="ECO:0000259" key="7">
    <source>
        <dbReference type="PROSITE" id="PS50048"/>
    </source>
</evidence>
<proteinExistence type="predicted"/>
<feature type="region of interest" description="Disordered" evidence="6">
    <location>
        <begin position="561"/>
        <end position="636"/>
    </location>
</feature>
<dbReference type="GO" id="GO:0008270">
    <property type="term" value="F:zinc ion binding"/>
    <property type="evidence" value="ECO:0007669"/>
    <property type="project" value="InterPro"/>
</dbReference>
<sequence length="700" mass="78416">MEVHDHMGIGPTAPQQSQNASSNPTVACLRCRDQKLKCNRQLPSCVRCRKQRAVCSYPSPPDRKRIAQKRSQARASLLNGVEHVYPSAAPPAAKRPRISHDDEEHHIANSEETEAAELPSTEFGLLLWEVYFKRIYNSTLLFHKSIAFQLYMEDRIPGYLLRAIFAHAAIFLQQVDSPHKQYLKIIPVHSLFEKSWEWARSASREVLSLADEPTVLRAQALQVLQLYYFSQGEIQRAAVHASLAYRMLQLLGYDRLHEDIASPSTNSGLQFDREMRRRNFWGAWCSFCIGSDQLDSSRACERVTGLPLPAKIAPGGSLQGVELKLNQKMDVDWKLSTDSLPNHETARSSSCSLMGELVKLLGIWTKVQAFISDSQMCSDLQRTNKLNRLVELFDPIKRSIGLPLTDICSRADFYDESPELLTSVCSMYYLSRLTLHAAMVPVLSDHPVESSTSKESVCKNAEIVFRQAIGFAELLQQFLAQDLDITKLWVVSGWGAFVAGSVFVAYKSMMRSARSTSKSAQIPGPKSEEMKTIQTVLEVLSIYWKPLRRLATKLNIATNTNQSSDADSVTSPAYSCNTRPPGHSFEDHRDTTSASNNSGPVVPPLRAPHATSLSERQPSQDVDWLENGLGPSRTLPGQQIASQTRAVTESAFSQPPDLGYHTVSFEDSLVHNVNEGLFIAEWWNTAPEIDIWEYPFSLVE</sequence>
<organism evidence="8 9">
    <name type="scientific">Lophium mytilinum</name>
    <dbReference type="NCBI Taxonomy" id="390894"/>
    <lineage>
        <taxon>Eukaryota</taxon>
        <taxon>Fungi</taxon>
        <taxon>Dikarya</taxon>
        <taxon>Ascomycota</taxon>
        <taxon>Pezizomycotina</taxon>
        <taxon>Dothideomycetes</taxon>
        <taxon>Pleosporomycetidae</taxon>
        <taxon>Mytilinidiales</taxon>
        <taxon>Mytilinidiaceae</taxon>
        <taxon>Lophium</taxon>
    </lineage>
</organism>
<dbReference type="EMBL" id="MU004182">
    <property type="protein sequence ID" value="KAF2500912.1"/>
    <property type="molecule type" value="Genomic_DNA"/>
</dbReference>
<evidence type="ECO:0000313" key="9">
    <source>
        <dbReference type="Proteomes" id="UP000799750"/>
    </source>
</evidence>
<feature type="compositionally biased region" description="Polar residues" evidence="6">
    <location>
        <begin position="611"/>
        <end position="620"/>
    </location>
</feature>
<dbReference type="OrthoDB" id="309640at2759"/>
<evidence type="ECO:0000256" key="3">
    <source>
        <dbReference type="ARBA" id="ARBA00023015"/>
    </source>
</evidence>
<dbReference type="SUPFAM" id="SSF57701">
    <property type="entry name" value="Zn2/Cys6 DNA-binding domain"/>
    <property type="match status" value="1"/>
</dbReference>
<gene>
    <name evidence="8" type="ORF">BU16DRAFT_185557</name>
</gene>
<dbReference type="CDD" id="cd00067">
    <property type="entry name" value="GAL4"/>
    <property type="match status" value="1"/>
</dbReference>
<feature type="domain" description="Zn(2)-C6 fungal-type" evidence="7">
    <location>
        <begin position="27"/>
        <end position="57"/>
    </location>
</feature>
<dbReference type="GO" id="GO:0005634">
    <property type="term" value="C:nucleus"/>
    <property type="evidence" value="ECO:0007669"/>
    <property type="project" value="UniProtKB-SubCell"/>
</dbReference>
<dbReference type="Pfam" id="PF00172">
    <property type="entry name" value="Zn_clus"/>
    <property type="match status" value="1"/>
</dbReference>